<sequence length="557" mass="61207">MKREEFSAIHLLINSLISSTYFITSFPSKWQSITNKLEKLNSNLKASRDSLPMEFLPKIWMTLTDMKELADHCGDGSYSGGKLLMKSDIDKALSRLDVLIHQLAEINDSGSLMQIDDAIVVAKPAAGAGRDDMRFYMKELFLRLRIGGLEMKVAALAAINEILHEDEKYAVILLVEVDDGVVLLVSLLEFQDVGVQEEALGAVVFIAGFDAGKGALVAAGVISPLVRILEGGSRLGKVRAASALNNLTENADNAWSVSSNGGVTALIRLIGDSGRRDDELVHYACKMLQNLSRVMEMRRFMVEQGVISAFCQLLASPEDETRIWAIEFLVAIASEDDEIKGEIARGGAADRLLKFLNPSSSFSLKERELALTALEISCFSEANSISALICSEFLNWVFCFLNTGEILIQEVCLKAMLHFCEVSEEAKKAMGDSEFIPVVLNLLKSKSIRVCELAAELLVKLLSVQKTRKKFLGEAQNVNLVLELLIAGEEVMEKKRFLLPLITSLSNSSSGRRKIAASGYVKDLQKLAEADSADAKKIVKKITGSRFRSLFQVILSI</sequence>
<dbReference type="EMBL" id="KZ451907">
    <property type="protein sequence ID" value="PKA63684.1"/>
    <property type="molecule type" value="Genomic_DNA"/>
</dbReference>
<name>A0A2I0B7A2_9ASPA</name>
<dbReference type="InterPro" id="IPR016024">
    <property type="entry name" value="ARM-type_fold"/>
</dbReference>
<organism evidence="3 4">
    <name type="scientific">Apostasia shenzhenica</name>
    <dbReference type="NCBI Taxonomy" id="1088818"/>
    <lineage>
        <taxon>Eukaryota</taxon>
        <taxon>Viridiplantae</taxon>
        <taxon>Streptophyta</taxon>
        <taxon>Embryophyta</taxon>
        <taxon>Tracheophyta</taxon>
        <taxon>Spermatophyta</taxon>
        <taxon>Magnoliopsida</taxon>
        <taxon>Liliopsida</taxon>
        <taxon>Asparagales</taxon>
        <taxon>Orchidaceae</taxon>
        <taxon>Apostasioideae</taxon>
        <taxon>Apostasia</taxon>
    </lineage>
</organism>
<protein>
    <submittedName>
        <fullName evidence="3">U-box domain-containing protein 4</fullName>
    </submittedName>
</protein>
<dbReference type="PROSITE" id="PS50176">
    <property type="entry name" value="ARM_REPEAT"/>
    <property type="match status" value="1"/>
</dbReference>
<dbReference type="OrthoDB" id="7537227at2759"/>
<dbReference type="Gene3D" id="1.25.10.10">
    <property type="entry name" value="Leucine-rich Repeat Variant"/>
    <property type="match status" value="2"/>
</dbReference>
<dbReference type="InterPro" id="IPR000225">
    <property type="entry name" value="Armadillo"/>
</dbReference>
<dbReference type="InterPro" id="IPR011989">
    <property type="entry name" value="ARM-like"/>
</dbReference>
<proteinExistence type="predicted"/>
<keyword evidence="4" id="KW-1185">Reference proteome</keyword>
<evidence type="ECO:0000313" key="4">
    <source>
        <dbReference type="Proteomes" id="UP000236161"/>
    </source>
</evidence>
<evidence type="ECO:0000256" key="1">
    <source>
        <dbReference type="PROSITE-ProRule" id="PRU00259"/>
    </source>
</evidence>
<gene>
    <name evidence="3" type="primary">PUB4</name>
    <name evidence="3" type="ORF">AXF42_Ash016968</name>
</gene>
<accession>A0A2I0B7A2</accession>
<evidence type="ECO:0000313" key="3">
    <source>
        <dbReference type="EMBL" id="PKA63684.1"/>
    </source>
</evidence>
<dbReference type="InterPro" id="IPR054296">
    <property type="entry name" value="DUF7032"/>
</dbReference>
<dbReference type="Proteomes" id="UP000236161">
    <property type="component" value="Unassembled WGS sequence"/>
</dbReference>
<dbReference type="AlphaFoldDB" id="A0A2I0B7A2"/>
<feature type="domain" description="DUF7032" evidence="2">
    <location>
        <begin position="10"/>
        <end position="110"/>
    </location>
</feature>
<dbReference type="Pfam" id="PF23005">
    <property type="entry name" value="DUF7032"/>
    <property type="match status" value="1"/>
</dbReference>
<dbReference type="PANTHER" id="PTHR46043">
    <property type="entry name" value="ARM REPEAT SUPERFAMILY PROTEIN"/>
    <property type="match status" value="1"/>
</dbReference>
<evidence type="ECO:0000259" key="2">
    <source>
        <dbReference type="Pfam" id="PF23005"/>
    </source>
</evidence>
<dbReference type="SUPFAM" id="SSF48371">
    <property type="entry name" value="ARM repeat"/>
    <property type="match status" value="1"/>
</dbReference>
<dbReference type="PANTHER" id="PTHR46043:SF3">
    <property type="entry name" value="OS02G0160250 PROTEIN"/>
    <property type="match status" value="1"/>
</dbReference>
<feature type="repeat" description="ARM" evidence="1">
    <location>
        <begin position="261"/>
        <end position="306"/>
    </location>
</feature>
<dbReference type="SMART" id="SM00185">
    <property type="entry name" value="ARM"/>
    <property type="match status" value="6"/>
</dbReference>
<reference evidence="3 4" key="1">
    <citation type="journal article" date="2017" name="Nature">
        <title>The Apostasia genome and the evolution of orchids.</title>
        <authorList>
            <person name="Zhang G.Q."/>
            <person name="Liu K.W."/>
            <person name="Li Z."/>
            <person name="Lohaus R."/>
            <person name="Hsiao Y.Y."/>
            <person name="Niu S.C."/>
            <person name="Wang J.Y."/>
            <person name="Lin Y.C."/>
            <person name="Xu Q."/>
            <person name="Chen L.J."/>
            <person name="Yoshida K."/>
            <person name="Fujiwara S."/>
            <person name="Wang Z.W."/>
            <person name="Zhang Y.Q."/>
            <person name="Mitsuda N."/>
            <person name="Wang M."/>
            <person name="Liu G.H."/>
            <person name="Pecoraro L."/>
            <person name="Huang H.X."/>
            <person name="Xiao X.J."/>
            <person name="Lin M."/>
            <person name="Wu X.Y."/>
            <person name="Wu W.L."/>
            <person name="Chen Y.Y."/>
            <person name="Chang S.B."/>
            <person name="Sakamoto S."/>
            <person name="Ohme-Takagi M."/>
            <person name="Yagi M."/>
            <person name="Zeng S.J."/>
            <person name="Shen C.Y."/>
            <person name="Yeh C.M."/>
            <person name="Luo Y.B."/>
            <person name="Tsai W.C."/>
            <person name="Van de Peer Y."/>
            <person name="Liu Z.J."/>
        </authorList>
    </citation>
    <scope>NUCLEOTIDE SEQUENCE [LARGE SCALE GENOMIC DNA]</scope>
    <source>
        <strain evidence="4">cv. Shenzhen</strain>
        <tissue evidence="3">Stem</tissue>
    </source>
</reference>